<organism evidence="1 2">
    <name type="scientific">Stegodyphus mimosarum</name>
    <name type="common">African social velvet spider</name>
    <dbReference type="NCBI Taxonomy" id="407821"/>
    <lineage>
        <taxon>Eukaryota</taxon>
        <taxon>Metazoa</taxon>
        <taxon>Ecdysozoa</taxon>
        <taxon>Arthropoda</taxon>
        <taxon>Chelicerata</taxon>
        <taxon>Arachnida</taxon>
        <taxon>Araneae</taxon>
        <taxon>Araneomorphae</taxon>
        <taxon>Entelegynae</taxon>
        <taxon>Eresoidea</taxon>
        <taxon>Eresidae</taxon>
        <taxon>Stegodyphus</taxon>
    </lineage>
</organism>
<reference evidence="1 2" key="1">
    <citation type="submission" date="2013-11" db="EMBL/GenBank/DDBJ databases">
        <title>Genome sequencing of Stegodyphus mimosarum.</title>
        <authorList>
            <person name="Bechsgaard J."/>
        </authorList>
    </citation>
    <scope>NUCLEOTIDE SEQUENCE [LARGE SCALE GENOMIC DNA]</scope>
</reference>
<keyword evidence="2" id="KW-1185">Reference proteome</keyword>
<gene>
    <name evidence="1" type="ORF">X975_04568</name>
</gene>
<name>A0A087UCP3_STEMI</name>
<evidence type="ECO:0000313" key="1">
    <source>
        <dbReference type="EMBL" id="KFM75132.1"/>
    </source>
</evidence>
<sequence length="58" mass="7157">MRSQPMVDTLQNIQLNNHFLDLFVVLFQHQWEPPVSQKKCTEFLKFELWQFDDKLNQY</sequence>
<protein>
    <submittedName>
        <fullName evidence="1">Uncharacterized protein</fullName>
    </submittedName>
</protein>
<dbReference type="AlphaFoldDB" id="A0A087UCP3"/>
<proteinExistence type="predicted"/>
<dbReference type="EMBL" id="KK119226">
    <property type="protein sequence ID" value="KFM75132.1"/>
    <property type="molecule type" value="Genomic_DNA"/>
</dbReference>
<feature type="non-terminal residue" evidence="1">
    <location>
        <position position="58"/>
    </location>
</feature>
<accession>A0A087UCP3</accession>
<evidence type="ECO:0000313" key="2">
    <source>
        <dbReference type="Proteomes" id="UP000054359"/>
    </source>
</evidence>
<dbReference type="Proteomes" id="UP000054359">
    <property type="component" value="Unassembled WGS sequence"/>
</dbReference>